<dbReference type="FunFam" id="1.10.3730.10:FF:000001">
    <property type="entry name" value="Pyrroline-5-carboxylate reductase"/>
    <property type="match status" value="1"/>
</dbReference>
<keyword evidence="5 8" id="KW-0641">Proline biosynthesis</keyword>
<dbReference type="EC" id="1.5.1.2" evidence="8 9"/>
<feature type="binding site" evidence="10">
    <location>
        <begin position="7"/>
        <end position="12"/>
    </location>
    <ligand>
        <name>NADP(+)</name>
        <dbReference type="ChEBI" id="CHEBI:58349"/>
    </ligand>
</feature>
<dbReference type="GO" id="GO:0005737">
    <property type="term" value="C:cytoplasm"/>
    <property type="evidence" value="ECO:0007669"/>
    <property type="project" value="UniProtKB-SubCell"/>
</dbReference>
<dbReference type="InterPro" id="IPR036291">
    <property type="entry name" value="NAD(P)-bd_dom_sf"/>
</dbReference>
<dbReference type="FunFam" id="3.40.50.720:FF:000190">
    <property type="entry name" value="Pyrroline-5-carboxylate reductase"/>
    <property type="match status" value="1"/>
</dbReference>
<dbReference type="Proteomes" id="UP000188181">
    <property type="component" value="Chromosome"/>
</dbReference>
<dbReference type="Gene3D" id="3.40.50.720">
    <property type="entry name" value="NAD(P)-binding Rossmann-like Domain"/>
    <property type="match status" value="1"/>
</dbReference>
<reference evidence="15" key="1">
    <citation type="submission" date="2017-02" db="EMBL/GenBank/DDBJ databases">
        <title>Comparative genomics and description of representatives of a novel lineage of planctomycetes thriving in anoxic sediments.</title>
        <authorList>
            <person name="Spring S."/>
            <person name="Bunk B."/>
            <person name="Sproer C."/>
        </authorList>
    </citation>
    <scope>NUCLEOTIDE SEQUENCE [LARGE SCALE GENOMIC DNA]</scope>
    <source>
        <strain evidence="15">SM-Chi-D1</strain>
    </source>
</reference>
<dbReference type="Pfam" id="PF03807">
    <property type="entry name" value="F420_oxidored"/>
    <property type="match status" value="1"/>
</dbReference>
<dbReference type="UniPathway" id="UPA00098">
    <property type="reaction ID" value="UER00361"/>
</dbReference>
<evidence type="ECO:0000256" key="1">
    <source>
        <dbReference type="ARBA" id="ARBA00004496"/>
    </source>
</evidence>
<comment type="catalytic activity">
    <reaction evidence="8 11">
        <text>L-proline + NADP(+) = (S)-1-pyrroline-5-carboxylate + NADPH + 2 H(+)</text>
        <dbReference type="Rhea" id="RHEA:14109"/>
        <dbReference type="ChEBI" id="CHEBI:15378"/>
        <dbReference type="ChEBI" id="CHEBI:17388"/>
        <dbReference type="ChEBI" id="CHEBI:57783"/>
        <dbReference type="ChEBI" id="CHEBI:58349"/>
        <dbReference type="ChEBI" id="CHEBI:60039"/>
        <dbReference type="EC" id="1.5.1.2"/>
    </reaction>
</comment>
<keyword evidence="6 8" id="KW-0521">NADP</keyword>
<comment type="function">
    <text evidence="8">Catalyzes the reduction of 1-pyrroline-5-carboxylate (PCA) to L-proline.</text>
</comment>
<dbReference type="PIRSF" id="PIRSF000193">
    <property type="entry name" value="Pyrrol-5-carb_rd"/>
    <property type="match status" value="1"/>
</dbReference>
<evidence type="ECO:0000256" key="3">
    <source>
        <dbReference type="ARBA" id="ARBA00022490"/>
    </source>
</evidence>
<gene>
    <name evidence="8 14" type="primary">proC</name>
    <name evidence="14" type="ORF">SMSP2_01181</name>
</gene>
<dbReference type="OrthoDB" id="9805754at2"/>
<evidence type="ECO:0000259" key="12">
    <source>
        <dbReference type="Pfam" id="PF03807"/>
    </source>
</evidence>
<evidence type="ECO:0000256" key="9">
    <source>
        <dbReference type="NCBIfam" id="TIGR00112"/>
    </source>
</evidence>
<dbReference type="SUPFAM" id="SSF51735">
    <property type="entry name" value="NAD(P)-binding Rossmann-fold domains"/>
    <property type="match status" value="1"/>
</dbReference>
<evidence type="ECO:0000313" key="14">
    <source>
        <dbReference type="EMBL" id="AQQ70819.1"/>
    </source>
</evidence>
<dbReference type="GO" id="GO:0055129">
    <property type="term" value="P:L-proline biosynthetic process"/>
    <property type="evidence" value="ECO:0007669"/>
    <property type="project" value="UniProtKB-UniRule"/>
</dbReference>
<evidence type="ECO:0000313" key="15">
    <source>
        <dbReference type="Proteomes" id="UP000188181"/>
    </source>
</evidence>
<comment type="subcellular location">
    <subcellularLocation>
        <location evidence="1 8">Cytoplasm</location>
    </subcellularLocation>
</comment>
<dbReference type="RefSeq" id="WP_146683055.1">
    <property type="nucleotide sequence ID" value="NZ_CP019646.1"/>
</dbReference>
<feature type="domain" description="Pyrroline-5-carboxylate reductase dimerisation" evidence="13">
    <location>
        <begin position="160"/>
        <end position="267"/>
    </location>
</feature>
<evidence type="ECO:0000256" key="10">
    <source>
        <dbReference type="PIRSR" id="PIRSR000193-1"/>
    </source>
</evidence>
<keyword evidence="7 8" id="KW-0560">Oxidoreductase</keyword>
<dbReference type="InterPro" id="IPR000304">
    <property type="entry name" value="Pyrroline-COOH_reductase"/>
</dbReference>
<comment type="similarity">
    <text evidence="2 8 11">Belongs to the pyrroline-5-carboxylate reductase family.</text>
</comment>
<evidence type="ECO:0000256" key="4">
    <source>
        <dbReference type="ARBA" id="ARBA00022605"/>
    </source>
</evidence>
<evidence type="ECO:0000256" key="7">
    <source>
        <dbReference type="ARBA" id="ARBA00023002"/>
    </source>
</evidence>
<organism evidence="14 15">
    <name type="scientific">Limihaloglobus sulfuriphilus</name>
    <dbReference type="NCBI Taxonomy" id="1851148"/>
    <lineage>
        <taxon>Bacteria</taxon>
        <taxon>Pseudomonadati</taxon>
        <taxon>Planctomycetota</taxon>
        <taxon>Phycisphaerae</taxon>
        <taxon>Sedimentisphaerales</taxon>
        <taxon>Sedimentisphaeraceae</taxon>
        <taxon>Limihaloglobus</taxon>
    </lineage>
</organism>
<evidence type="ECO:0000256" key="11">
    <source>
        <dbReference type="RuleBase" id="RU003903"/>
    </source>
</evidence>
<sequence>MYKAGFIGGGNMAEAIVKGVLKKKIYKPNEIIVTDISSQRLDCFSRDYGVDVSHDNCEASSQCQILFLCTKPQSMRGVLNGIAGNISESALIVSIAAGIRIDFIEEILGSFPVIRVMPNTPALCGAGAAGIYANKAAQKEAANLEAVFNSIGKAVVVETEDEIDIVTALSGSGPAYFFLMMEEMIASAQELGLDYDSAKTLTLQTAFGAAMLALESDKEGVTPARLREQVTSPGGTTEAALKVFQRDQFGAIVLMAMEIARERSKELSGK</sequence>
<dbReference type="SUPFAM" id="SSF48179">
    <property type="entry name" value="6-phosphogluconate dehydrogenase C-terminal domain-like"/>
    <property type="match status" value="1"/>
</dbReference>
<dbReference type="EMBL" id="CP019646">
    <property type="protein sequence ID" value="AQQ70819.1"/>
    <property type="molecule type" value="Genomic_DNA"/>
</dbReference>
<feature type="domain" description="Pyrroline-5-carboxylate reductase catalytic N-terminal" evidence="12">
    <location>
        <begin position="4"/>
        <end position="98"/>
    </location>
</feature>
<name>A0A1Q2MDU5_9BACT</name>
<keyword evidence="3 8" id="KW-0963">Cytoplasm</keyword>
<evidence type="ECO:0000256" key="2">
    <source>
        <dbReference type="ARBA" id="ARBA00005525"/>
    </source>
</evidence>
<dbReference type="KEGG" id="pbas:SMSP2_01181"/>
<dbReference type="InterPro" id="IPR029036">
    <property type="entry name" value="P5CR_dimer"/>
</dbReference>
<evidence type="ECO:0000256" key="5">
    <source>
        <dbReference type="ARBA" id="ARBA00022650"/>
    </source>
</evidence>
<dbReference type="AlphaFoldDB" id="A0A1Q2MDU5"/>
<comment type="pathway">
    <text evidence="8 11">Amino-acid biosynthesis; L-proline biosynthesis; L-proline from L-glutamate 5-semialdehyde: step 1/1.</text>
</comment>
<dbReference type="InterPro" id="IPR053790">
    <property type="entry name" value="P5CR-like_CS"/>
</dbReference>
<feature type="binding site" evidence="10">
    <location>
        <position position="56"/>
    </location>
    <ligand>
        <name>NADPH</name>
        <dbReference type="ChEBI" id="CHEBI:57783"/>
    </ligand>
</feature>
<dbReference type="NCBIfam" id="TIGR00112">
    <property type="entry name" value="proC"/>
    <property type="match status" value="1"/>
</dbReference>
<evidence type="ECO:0000256" key="8">
    <source>
        <dbReference type="HAMAP-Rule" id="MF_01925"/>
    </source>
</evidence>
<dbReference type="PROSITE" id="PS00521">
    <property type="entry name" value="P5CR"/>
    <property type="match status" value="1"/>
</dbReference>
<dbReference type="Pfam" id="PF14748">
    <property type="entry name" value="P5CR_dimer"/>
    <property type="match status" value="1"/>
</dbReference>
<dbReference type="HAMAP" id="MF_01925">
    <property type="entry name" value="P5C_reductase"/>
    <property type="match status" value="1"/>
</dbReference>
<keyword evidence="4 8" id="KW-0028">Amino-acid biosynthesis</keyword>
<dbReference type="PANTHER" id="PTHR11645">
    <property type="entry name" value="PYRROLINE-5-CARBOXYLATE REDUCTASE"/>
    <property type="match status" value="1"/>
</dbReference>
<dbReference type="STRING" id="1851148.SMSP2_01181"/>
<keyword evidence="15" id="KW-1185">Reference proteome</keyword>
<protein>
    <recommendedName>
        <fullName evidence="8 9">Pyrroline-5-carboxylate reductase</fullName>
        <shortName evidence="8">P5C reductase</shortName>
        <shortName evidence="8">P5CR</shortName>
        <ecNumber evidence="8 9">1.5.1.2</ecNumber>
    </recommendedName>
    <alternativeName>
        <fullName evidence="8">PCA reductase</fullName>
    </alternativeName>
</protein>
<dbReference type="PANTHER" id="PTHR11645:SF0">
    <property type="entry name" value="PYRROLINE-5-CARBOXYLATE REDUCTASE 3"/>
    <property type="match status" value="1"/>
</dbReference>
<accession>A0A1Q2MDU5</accession>
<evidence type="ECO:0000259" key="13">
    <source>
        <dbReference type="Pfam" id="PF14748"/>
    </source>
</evidence>
<comment type="catalytic activity">
    <reaction evidence="8">
        <text>L-proline + NAD(+) = (S)-1-pyrroline-5-carboxylate + NADH + 2 H(+)</text>
        <dbReference type="Rhea" id="RHEA:14105"/>
        <dbReference type="ChEBI" id="CHEBI:15378"/>
        <dbReference type="ChEBI" id="CHEBI:17388"/>
        <dbReference type="ChEBI" id="CHEBI:57540"/>
        <dbReference type="ChEBI" id="CHEBI:57945"/>
        <dbReference type="ChEBI" id="CHEBI:60039"/>
        <dbReference type="EC" id="1.5.1.2"/>
    </reaction>
</comment>
<proteinExistence type="inferred from homology"/>
<dbReference type="GO" id="GO:0004735">
    <property type="term" value="F:pyrroline-5-carboxylate reductase activity"/>
    <property type="evidence" value="ECO:0007669"/>
    <property type="project" value="UniProtKB-UniRule"/>
</dbReference>
<evidence type="ECO:0000256" key="6">
    <source>
        <dbReference type="ARBA" id="ARBA00022857"/>
    </source>
</evidence>
<dbReference type="InterPro" id="IPR008927">
    <property type="entry name" value="6-PGluconate_DH-like_C_sf"/>
</dbReference>
<dbReference type="Gene3D" id="1.10.3730.10">
    <property type="entry name" value="ProC C-terminal domain-like"/>
    <property type="match status" value="1"/>
</dbReference>
<dbReference type="InterPro" id="IPR028939">
    <property type="entry name" value="P5C_Rdtase_cat_N"/>
</dbReference>